<reference evidence="4 5" key="1">
    <citation type="submission" date="2020-08" db="EMBL/GenBank/DDBJ databases">
        <title>novel species in genus Corynebacterium.</title>
        <authorList>
            <person name="Zhang G."/>
        </authorList>
    </citation>
    <scope>NUCLEOTIDE SEQUENCE [LARGE SCALE GENOMIC DNA]</scope>
    <source>
        <strain evidence="3">Zg-917</strain>
        <strain evidence="4 5">zg-917</strain>
    </source>
</reference>
<sequence length="101" mass="11410">MRILSFVLAAVFSIAAVVTAYTAIPGWVGTASIVLAGLFLVIGFYEQYKLREYEPPVLDDEQRETIQRIKDEGNFQLAVQQVQLWFRGTSQEDATRIVRDA</sequence>
<keyword evidence="1" id="KW-1133">Transmembrane helix</keyword>
<keyword evidence="1" id="KW-0472">Membrane</keyword>
<accession>A0A7H0JXP1</accession>
<dbReference type="EMBL" id="JACMYE010000001">
    <property type="protein sequence ID" value="MBC3177746.1"/>
    <property type="molecule type" value="Genomic_DNA"/>
</dbReference>
<evidence type="ECO:0000313" key="5">
    <source>
        <dbReference type="Proteomes" id="UP000642876"/>
    </source>
</evidence>
<evidence type="ECO:0000313" key="2">
    <source>
        <dbReference type="EMBL" id="MBC3177746.1"/>
    </source>
</evidence>
<dbReference type="RefSeq" id="WP_171192950.1">
    <property type="nucleotide sequence ID" value="NZ_CP061032.1"/>
</dbReference>
<proteinExistence type="predicted"/>
<dbReference type="EMBL" id="CP061032">
    <property type="protein sequence ID" value="QNP89807.1"/>
    <property type="molecule type" value="Genomic_DNA"/>
</dbReference>
<dbReference type="AlphaFoldDB" id="A0A7H0JXP1"/>
<gene>
    <name evidence="2" type="ORF">H7348_00230</name>
    <name evidence="3" type="ORF">IAU68_08970</name>
</gene>
<dbReference type="Proteomes" id="UP000516235">
    <property type="component" value="Chromosome"/>
</dbReference>
<evidence type="ECO:0000313" key="4">
    <source>
        <dbReference type="Proteomes" id="UP000516235"/>
    </source>
</evidence>
<keyword evidence="5" id="KW-1185">Reference proteome</keyword>
<keyword evidence="1" id="KW-0812">Transmembrane</keyword>
<dbReference type="KEGG" id="cluj:IAU68_08970"/>
<protein>
    <submittedName>
        <fullName evidence="3">Uncharacterized protein</fullName>
    </submittedName>
</protein>
<organism evidence="3 4">
    <name type="scientific">Corynebacterium lujinxingii</name>
    <dbReference type="NCBI Taxonomy" id="2763010"/>
    <lineage>
        <taxon>Bacteria</taxon>
        <taxon>Bacillati</taxon>
        <taxon>Actinomycetota</taxon>
        <taxon>Actinomycetes</taxon>
        <taxon>Mycobacteriales</taxon>
        <taxon>Corynebacteriaceae</taxon>
        <taxon>Corynebacterium</taxon>
    </lineage>
</organism>
<evidence type="ECO:0000313" key="3">
    <source>
        <dbReference type="EMBL" id="QNP89807.1"/>
    </source>
</evidence>
<evidence type="ECO:0000256" key="1">
    <source>
        <dbReference type="SAM" id="Phobius"/>
    </source>
</evidence>
<feature type="transmembrane region" description="Helical" evidence="1">
    <location>
        <begin position="26"/>
        <end position="45"/>
    </location>
</feature>
<dbReference type="Proteomes" id="UP000642876">
    <property type="component" value="Unassembled WGS sequence"/>
</dbReference>
<name>A0A7H0JXP1_9CORY</name>